<accession>M2Z8L8</accession>
<feature type="chain" id="PRO_5004030448" evidence="1">
    <location>
        <begin position="22"/>
        <end position="135"/>
    </location>
</feature>
<feature type="signal peptide" evidence="1">
    <location>
        <begin position="1"/>
        <end position="21"/>
    </location>
</feature>
<gene>
    <name evidence="2" type="ORF">H261_07106</name>
</gene>
<evidence type="ECO:0000313" key="3">
    <source>
        <dbReference type="Proteomes" id="UP000011744"/>
    </source>
</evidence>
<organism evidence="2 3">
    <name type="scientific">Paramagnetospirillum caucaseum</name>
    <dbReference type="NCBI Taxonomy" id="1244869"/>
    <lineage>
        <taxon>Bacteria</taxon>
        <taxon>Pseudomonadati</taxon>
        <taxon>Pseudomonadota</taxon>
        <taxon>Alphaproteobacteria</taxon>
        <taxon>Rhodospirillales</taxon>
        <taxon>Magnetospirillaceae</taxon>
        <taxon>Paramagnetospirillum</taxon>
    </lineage>
</organism>
<sequence>MSMLRFLSFIALIVAATPAFGAVVDCPLRNPDHPEQVLSGAGNDAGDEVDGVEQRRGDIRHQTQYLEKWRERDTALRCTYRSPQGDHSALILMVPGLLIRCDWLAREVLRPQPVEPGTGGPIDQVYLRIWCTSRP</sequence>
<keyword evidence="3" id="KW-1185">Reference proteome</keyword>
<dbReference type="STRING" id="1244869.H261_07106"/>
<dbReference type="Proteomes" id="UP000011744">
    <property type="component" value="Unassembled WGS sequence"/>
</dbReference>
<reference evidence="2 3" key="1">
    <citation type="journal article" date="2014" name="Genome Announc.">
        <title>Draft Genome Sequence of Magnetospirillum sp. Strain SO-1, a Freshwater Magnetotactic Bacterium Isolated from the Ol'khovka River, Russia.</title>
        <authorList>
            <person name="Grouzdev D.S."/>
            <person name="Dziuba M.V."/>
            <person name="Sukhacheva M.S."/>
            <person name="Mardanov A.V."/>
            <person name="Beletskiy A.V."/>
            <person name="Kuznetsov B.B."/>
            <person name="Skryabin K.G."/>
        </authorList>
    </citation>
    <scope>NUCLEOTIDE SEQUENCE [LARGE SCALE GENOMIC DNA]</scope>
    <source>
        <strain evidence="2 3">SO-1</strain>
    </source>
</reference>
<keyword evidence="1" id="KW-0732">Signal</keyword>
<dbReference type="AlphaFoldDB" id="M2Z8L8"/>
<proteinExistence type="predicted"/>
<comment type="caution">
    <text evidence="2">The sequence shown here is derived from an EMBL/GenBank/DDBJ whole genome shotgun (WGS) entry which is preliminary data.</text>
</comment>
<dbReference type="EMBL" id="AONQ01000014">
    <property type="protein sequence ID" value="EME70655.1"/>
    <property type="molecule type" value="Genomic_DNA"/>
</dbReference>
<name>M2Z8L8_9PROT</name>
<protein>
    <submittedName>
        <fullName evidence="2">Uncharacterized protein</fullName>
    </submittedName>
</protein>
<evidence type="ECO:0000313" key="2">
    <source>
        <dbReference type="EMBL" id="EME70655.1"/>
    </source>
</evidence>
<evidence type="ECO:0000256" key="1">
    <source>
        <dbReference type="SAM" id="SignalP"/>
    </source>
</evidence>